<comment type="caution">
    <text evidence="1">The sequence shown here is derived from an EMBL/GenBank/DDBJ whole genome shotgun (WGS) entry which is preliminary data.</text>
</comment>
<protein>
    <submittedName>
        <fullName evidence="1">Transcriptional regulator</fullName>
    </submittedName>
</protein>
<dbReference type="AlphaFoldDB" id="A0A0T6LP88"/>
<gene>
    <name evidence="1" type="ORF">AQ490_05360</name>
</gene>
<dbReference type="InterPro" id="IPR011990">
    <property type="entry name" value="TPR-like_helical_dom_sf"/>
</dbReference>
<accession>A0A0T6LP88</accession>
<dbReference type="Gene3D" id="1.25.40.10">
    <property type="entry name" value="Tetratricopeptide repeat domain"/>
    <property type="match status" value="1"/>
</dbReference>
<name>A0A0T6LP88_WENVI</name>
<dbReference type="RefSeq" id="WP_018383390.1">
    <property type="nucleotide sequence ID" value="NZ_LLZU01000035.1"/>
</dbReference>
<dbReference type="SUPFAM" id="SSF48452">
    <property type="entry name" value="TPR-like"/>
    <property type="match status" value="1"/>
</dbReference>
<keyword evidence="2" id="KW-1185">Reference proteome</keyword>
<evidence type="ECO:0000313" key="1">
    <source>
        <dbReference type="EMBL" id="KRV47800.1"/>
    </source>
</evidence>
<evidence type="ECO:0000313" key="2">
    <source>
        <dbReference type="Proteomes" id="UP000050867"/>
    </source>
</evidence>
<proteinExistence type="predicted"/>
<dbReference type="Proteomes" id="UP000050867">
    <property type="component" value="Unassembled WGS sequence"/>
</dbReference>
<dbReference type="OrthoDB" id="4868041at2"/>
<dbReference type="eggNOG" id="COG0457">
    <property type="taxonomic scope" value="Bacteria"/>
</dbReference>
<dbReference type="STRING" id="76728.AQ490_05360"/>
<sequence length="465" mass="51191">MTSSTDRRPTPNTTFRALRGALSPGEFASQVRRAAREIGEQVSCDARYIGRVESGEIQCPNYAYERVFRHMFPGRTLRDLGFVPRELVRGRRTAAELCLVNPASGGVRPGTLRPWLIDVEDGAPRQDAPDAYDPCDFDSCVTDACEGAADELRRAFLAGGPPEHAVQQVVRQIRLLDDQHGADAFYGRAGRSLHTAYRLLEEGAHSRRAASRLHVETGELALSVGWLAHDSLRPDQARSYYSEALATAQLTGDRGLGAHAFCLTAFLARDLGRYREAVHAARAGQHAARHLASPRLLALLALREAGGLAGLGDRAGCEQSLARAERLFAKGPRDADPEWMCFFGRAELAGLEAQCWSRLGDFARAADRARRAVDLQPCHFARNIALFTAELAHDLTGRGEIIEAVHHCYRVLELLRRQVDSARIRAMLVTTVRALRAHQSVPDVAAFLEAYQAYRQERALPVASV</sequence>
<organism evidence="1 2">
    <name type="scientific">Wenjunlia vitaminophila</name>
    <name type="common">Streptomyces vitaminophilus</name>
    <dbReference type="NCBI Taxonomy" id="76728"/>
    <lineage>
        <taxon>Bacteria</taxon>
        <taxon>Bacillati</taxon>
        <taxon>Actinomycetota</taxon>
        <taxon>Actinomycetes</taxon>
        <taxon>Kitasatosporales</taxon>
        <taxon>Streptomycetaceae</taxon>
        <taxon>Wenjunlia</taxon>
    </lineage>
</organism>
<dbReference type="EMBL" id="LLZU01000035">
    <property type="protein sequence ID" value="KRV47800.1"/>
    <property type="molecule type" value="Genomic_DNA"/>
</dbReference>
<reference evidence="1 2" key="1">
    <citation type="submission" date="2015-10" db="EMBL/GenBank/DDBJ databases">
        <title>Draft genome sequence of pyrrolomycin-producing Streptomyces vitaminophilus.</title>
        <authorList>
            <person name="Graham D.E."/>
            <person name="Mahan K.M."/>
            <person name="Klingeman D.M."/>
            <person name="Hettich R.L."/>
            <person name="Parry R.J."/>
        </authorList>
    </citation>
    <scope>NUCLEOTIDE SEQUENCE [LARGE SCALE GENOMIC DNA]</scope>
    <source>
        <strain evidence="1 2">ATCC 31673</strain>
    </source>
</reference>